<keyword evidence="11" id="KW-1185">Reference proteome</keyword>
<feature type="binding site" evidence="8">
    <location>
        <begin position="26"/>
        <end position="31"/>
    </location>
    <ligand>
        <name>ATP</name>
        <dbReference type="ChEBI" id="CHEBI:30616"/>
    </ligand>
</feature>
<dbReference type="STRING" id="1121895.GCA_000378485_03156"/>
<dbReference type="InterPro" id="IPR012094">
    <property type="entry name" value="tRNA_Ile_lys_synt"/>
</dbReference>
<proteinExistence type="inferred from homology"/>
<protein>
    <recommendedName>
        <fullName evidence="8">tRNA(Ile)-lysidine synthase</fullName>
        <ecNumber evidence="8">6.3.4.19</ecNumber>
    </recommendedName>
    <alternativeName>
        <fullName evidence="8">tRNA(Ile)-2-lysyl-cytidine synthase</fullName>
    </alternativeName>
    <alternativeName>
        <fullName evidence="8">tRNA(Ile)-lysidine synthetase</fullName>
    </alternativeName>
</protein>
<dbReference type="Pfam" id="PF11734">
    <property type="entry name" value="TilS_C"/>
    <property type="match status" value="1"/>
</dbReference>
<dbReference type="InterPro" id="IPR014729">
    <property type="entry name" value="Rossmann-like_a/b/a_fold"/>
</dbReference>
<dbReference type="Gene3D" id="3.40.50.620">
    <property type="entry name" value="HUPs"/>
    <property type="match status" value="1"/>
</dbReference>
<comment type="caution">
    <text evidence="10">The sequence shown here is derived from an EMBL/GenBank/DDBJ whole genome shotgun (WGS) entry which is preliminary data.</text>
</comment>
<evidence type="ECO:0000256" key="8">
    <source>
        <dbReference type="HAMAP-Rule" id="MF_01161"/>
    </source>
</evidence>
<evidence type="ECO:0000256" key="3">
    <source>
        <dbReference type="ARBA" id="ARBA00022598"/>
    </source>
</evidence>
<gene>
    <name evidence="8" type="primary">tilS</name>
    <name evidence="10" type="ORF">Q765_16975</name>
</gene>
<dbReference type="Pfam" id="PF01171">
    <property type="entry name" value="ATP_bind_3"/>
    <property type="match status" value="1"/>
</dbReference>
<keyword evidence="6 8" id="KW-0067">ATP-binding</keyword>
<dbReference type="PANTHER" id="PTHR43033">
    <property type="entry name" value="TRNA(ILE)-LYSIDINE SYNTHASE-RELATED"/>
    <property type="match status" value="1"/>
</dbReference>
<keyword evidence="3 8" id="KW-0436">Ligase</keyword>
<sequence length="436" mass="50712">MLSKLKDHLIHNLPFLKEKKLLLAVSGGIDSMVLAHLFQQLGYEIAIAHCNFNLRGEDSNGDEQFIRDYANKNNIKIFVINFDTKRFAEDAKLSIQIAARQLRYSWFAELLQENGLVYLLTAHHLDDSVETFLINFTRGTGLEGLTGIPQINDTTVRPLLPFTRIEIEAYAKENNITWREDSSNASNKYLRNKLRHNVVPVLKELNPSFAASFLQTLQNLQQAQSLVQDAAILIYKQVVTDRDNQKHIDILQLKRLPNYKAYLYQWLIPFGFTAWEDIYNLTEAQPGKVILSQSFRLLKDRDVLILEPLQQNDVTIYVIQEGEEQIDIPVRLKLNQLNKILDNSTKNMLFVNNQLIKFPLFVRKWQEGDYFYPLGMKGQKKKVSKYFKDEKLSLTEKENTWLLCSENEIIWIIGMRADDRFKVTENTTQILKIEVL</sequence>
<keyword evidence="4 8" id="KW-0819">tRNA processing</keyword>
<comment type="catalytic activity">
    <reaction evidence="7 8">
        <text>cytidine(34) in tRNA(Ile2) + L-lysine + ATP = lysidine(34) in tRNA(Ile2) + AMP + diphosphate + H(+)</text>
        <dbReference type="Rhea" id="RHEA:43744"/>
        <dbReference type="Rhea" id="RHEA-COMP:10625"/>
        <dbReference type="Rhea" id="RHEA-COMP:10670"/>
        <dbReference type="ChEBI" id="CHEBI:15378"/>
        <dbReference type="ChEBI" id="CHEBI:30616"/>
        <dbReference type="ChEBI" id="CHEBI:32551"/>
        <dbReference type="ChEBI" id="CHEBI:33019"/>
        <dbReference type="ChEBI" id="CHEBI:82748"/>
        <dbReference type="ChEBI" id="CHEBI:83665"/>
        <dbReference type="ChEBI" id="CHEBI:456215"/>
        <dbReference type="EC" id="6.3.4.19"/>
    </reaction>
</comment>
<comment type="function">
    <text evidence="8">Ligates lysine onto the cytidine present at position 34 of the AUA codon-specific tRNA(Ile) that contains the anticodon CAU, in an ATP-dependent manner. Cytidine is converted to lysidine, thus changing the amino acid specificity of the tRNA from methionine to isoleucine.</text>
</comment>
<evidence type="ECO:0000256" key="2">
    <source>
        <dbReference type="ARBA" id="ARBA00022490"/>
    </source>
</evidence>
<keyword evidence="5 8" id="KW-0547">Nucleotide-binding</keyword>
<evidence type="ECO:0000256" key="1">
    <source>
        <dbReference type="ARBA" id="ARBA00004496"/>
    </source>
</evidence>
<dbReference type="eggNOG" id="COG0037">
    <property type="taxonomic scope" value="Bacteria"/>
</dbReference>
<dbReference type="GO" id="GO:0032267">
    <property type="term" value="F:tRNA(Ile)-lysidine synthase activity"/>
    <property type="evidence" value="ECO:0007669"/>
    <property type="project" value="UniProtKB-EC"/>
</dbReference>
<reference evidence="10 11" key="1">
    <citation type="submission" date="2013-09" db="EMBL/GenBank/DDBJ databases">
        <authorList>
            <person name="Zeng Z."/>
            <person name="Chen C."/>
        </authorList>
    </citation>
    <scope>NUCLEOTIDE SEQUENCE [LARGE SCALE GENOMIC DNA]</scope>
    <source>
        <strain evidence="10 11">WB 3.3-2</strain>
    </source>
</reference>
<comment type="subcellular location">
    <subcellularLocation>
        <location evidence="1 8">Cytoplasm</location>
    </subcellularLocation>
</comment>
<dbReference type="SUPFAM" id="SSF56037">
    <property type="entry name" value="PheT/TilS domain"/>
    <property type="match status" value="1"/>
</dbReference>
<evidence type="ECO:0000256" key="7">
    <source>
        <dbReference type="ARBA" id="ARBA00048539"/>
    </source>
</evidence>
<dbReference type="EMBL" id="JRLX01000024">
    <property type="protein sequence ID" value="KGO85311.1"/>
    <property type="molecule type" value="Genomic_DNA"/>
</dbReference>
<dbReference type="HAMAP" id="MF_01161">
    <property type="entry name" value="tRNA_Ile_lys_synt"/>
    <property type="match status" value="1"/>
</dbReference>
<dbReference type="GO" id="GO:0006400">
    <property type="term" value="P:tRNA modification"/>
    <property type="evidence" value="ECO:0007669"/>
    <property type="project" value="UniProtKB-UniRule"/>
</dbReference>
<dbReference type="NCBIfam" id="TIGR02433">
    <property type="entry name" value="lysidine_TilS_C"/>
    <property type="match status" value="1"/>
</dbReference>
<dbReference type="PANTHER" id="PTHR43033:SF1">
    <property type="entry name" value="TRNA(ILE)-LYSIDINE SYNTHASE-RELATED"/>
    <property type="match status" value="1"/>
</dbReference>
<feature type="domain" description="Lysidine-tRNA(Ile) synthetase C-terminal" evidence="9">
    <location>
        <begin position="360"/>
        <end position="433"/>
    </location>
</feature>
<dbReference type="InterPro" id="IPR012795">
    <property type="entry name" value="tRNA_Ile_lys_synt_N"/>
</dbReference>
<dbReference type="NCBIfam" id="TIGR02432">
    <property type="entry name" value="lysidine_TilS_N"/>
    <property type="match status" value="1"/>
</dbReference>
<dbReference type="InterPro" id="IPR011063">
    <property type="entry name" value="TilS/TtcA_N"/>
</dbReference>
<evidence type="ECO:0000256" key="6">
    <source>
        <dbReference type="ARBA" id="ARBA00022840"/>
    </source>
</evidence>
<dbReference type="AlphaFoldDB" id="A0A0A2M131"/>
<evidence type="ECO:0000259" key="9">
    <source>
        <dbReference type="SMART" id="SM00977"/>
    </source>
</evidence>
<accession>A0A0A2M131</accession>
<evidence type="ECO:0000256" key="5">
    <source>
        <dbReference type="ARBA" id="ARBA00022741"/>
    </source>
</evidence>
<dbReference type="GO" id="GO:0005737">
    <property type="term" value="C:cytoplasm"/>
    <property type="evidence" value="ECO:0007669"/>
    <property type="project" value="UniProtKB-SubCell"/>
</dbReference>
<comment type="domain">
    <text evidence="8">The N-terminal region contains the highly conserved SGGXDS motif, predicted to be a P-loop motif involved in ATP binding.</text>
</comment>
<organism evidence="10 11">
    <name type="scientific">Flavobacterium rivuli WB 3.3-2 = DSM 21788</name>
    <dbReference type="NCBI Taxonomy" id="1121895"/>
    <lineage>
        <taxon>Bacteria</taxon>
        <taxon>Pseudomonadati</taxon>
        <taxon>Bacteroidota</taxon>
        <taxon>Flavobacteriia</taxon>
        <taxon>Flavobacteriales</taxon>
        <taxon>Flavobacteriaceae</taxon>
        <taxon>Flavobacterium</taxon>
    </lineage>
</organism>
<dbReference type="OrthoDB" id="9807403at2"/>
<evidence type="ECO:0000313" key="11">
    <source>
        <dbReference type="Proteomes" id="UP000030152"/>
    </source>
</evidence>
<dbReference type="Proteomes" id="UP000030152">
    <property type="component" value="Unassembled WGS sequence"/>
</dbReference>
<evidence type="ECO:0000313" key="10">
    <source>
        <dbReference type="EMBL" id="KGO85311.1"/>
    </source>
</evidence>
<name>A0A0A2M131_9FLAO</name>
<dbReference type="GO" id="GO:0005524">
    <property type="term" value="F:ATP binding"/>
    <property type="evidence" value="ECO:0007669"/>
    <property type="project" value="UniProtKB-UniRule"/>
</dbReference>
<comment type="similarity">
    <text evidence="8">Belongs to the tRNA(Ile)-lysidine synthase family.</text>
</comment>
<dbReference type="SUPFAM" id="SSF52402">
    <property type="entry name" value="Adenine nucleotide alpha hydrolases-like"/>
    <property type="match status" value="1"/>
</dbReference>
<dbReference type="InterPro" id="IPR012796">
    <property type="entry name" value="Lysidine-tRNA-synth_C"/>
</dbReference>
<dbReference type="CDD" id="cd01992">
    <property type="entry name" value="TilS_N"/>
    <property type="match status" value="1"/>
</dbReference>
<dbReference type="EC" id="6.3.4.19" evidence="8"/>
<dbReference type="RefSeq" id="WP_020214319.1">
    <property type="nucleotide sequence ID" value="NZ_JRLX01000024.1"/>
</dbReference>
<evidence type="ECO:0000256" key="4">
    <source>
        <dbReference type="ARBA" id="ARBA00022694"/>
    </source>
</evidence>
<dbReference type="SMART" id="SM00977">
    <property type="entry name" value="TilS_C"/>
    <property type="match status" value="1"/>
</dbReference>
<keyword evidence="2 8" id="KW-0963">Cytoplasm</keyword>